<dbReference type="AlphaFoldDB" id="A0A1J9QN21"/>
<comment type="caution">
    <text evidence="2">The sequence shown here is derived from an EMBL/GenBank/DDBJ whole genome shotgun (WGS) entry which is preliminary data.</text>
</comment>
<proteinExistence type="predicted"/>
<feature type="compositionally biased region" description="Polar residues" evidence="1">
    <location>
        <begin position="154"/>
        <end position="167"/>
    </location>
</feature>
<reference evidence="2 3" key="1">
    <citation type="submission" date="2015-08" db="EMBL/GenBank/DDBJ databases">
        <title>Emmonsia species relationships and genome sequence.</title>
        <authorList>
            <person name="Cuomo C.A."/>
            <person name="Schwartz I.S."/>
            <person name="Kenyon C."/>
            <person name="De Hoog G.S."/>
            <person name="Govender N.P."/>
            <person name="Botha A."/>
            <person name="Moreno L."/>
            <person name="De Vries M."/>
            <person name="Munoz J.F."/>
            <person name="Stielow J.B."/>
        </authorList>
    </citation>
    <scope>NUCLEOTIDE SEQUENCE [LARGE SCALE GENOMIC DNA]</scope>
    <source>
        <strain evidence="2 3">EI222</strain>
    </source>
</reference>
<feature type="non-terminal residue" evidence="2">
    <location>
        <position position="167"/>
    </location>
</feature>
<feature type="region of interest" description="Disordered" evidence="1">
    <location>
        <begin position="137"/>
        <end position="167"/>
    </location>
</feature>
<keyword evidence="3" id="KW-1185">Reference proteome</keyword>
<protein>
    <submittedName>
        <fullName evidence="2">Uncharacterized protein</fullName>
    </submittedName>
</protein>
<gene>
    <name evidence="2" type="ORF">ACJ73_07059</name>
</gene>
<dbReference type="STRING" id="1658174.A0A1J9QN21"/>
<name>A0A1J9QN21_9EURO</name>
<accession>A0A1J9QN21</accession>
<dbReference type="EMBL" id="LGTZ01001353">
    <property type="protein sequence ID" value="OJD21603.1"/>
    <property type="molecule type" value="Genomic_DNA"/>
</dbReference>
<organism evidence="2 3">
    <name type="scientific">Blastomyces percursus</name>
    <dbReference type="NCBI Taxonomy" id="1658174"/>
    <lineage>
        <taxon>Eukaryota</taxon>
        <taxon>Fungi</taxon>
        <taxon>Dikarya</taxon>
        <taxon>Ascomycota</taxon>
        <taxon>Pezizomycotina</taxon>
        <taxon>Eurotiomycetes</taxon>
        <taxon>Eurotiomycetidae</taxon>
        <taxon>Onygenales</taxon>
        <taxon>Ajellomycetaceae</taxon>
        <taxon>Blastomyces</taxon>
    </lineage>
</organism>
<evidence type="ECO:0000256" key="1">
    <source>
        <dbReference type="SAM" id="MobiDB-lite"/>
    </source>
</evidence>
<evidence type="ECO:0000313" key="3">
    <source>
        <dbReference type="Proteomes" id="UP000242791"/>
    </source>
</evidence>
<sequence length="167" mass="18870">MAGLSQEDRNIIKNHPLTNSVNHLQGALQEAEKIYESHRTPYDGQPYQNMISKLVYTLQGEDAAYSLRSRMSDGDVASDLAQLFERLRKAKGHFRYDDYRPLVNLVIQRPPTESQNAETWNFDVWKAVFTLIDTIPRRTTPPASVPPSFDGTPVKSTSSSQKGSEQT</sequence>
<dbReference type="VEuPathDB" id="FungiDB:ACJ73_07059"/>
<evidence type="ECO:0000313" key="2">
    <source>
        <dbReference type="EMBL" id="OJD21603.1"/>
    </source>
</evidence>
<dbReference type="OrthoDB" id="4187629at2759"/>
<dbReference type="Proteomes" id="UP000242791">
    <property type="component" value="Unassembled WGS sequence"/>
</dbReference>